<keyword evidence="3" id="KW-1185">Reference proteome</keyword>
<dbReference type="GeneID" id="54479914"/>
<name>A0A6A6Q0K2_9PEZI</name>
<evidence type="ECO:0000313" key="2">
    <source>
        <dbReference type="EMBL" id="KAF2485213.1"/>
    </source>
</evidence>
<evidence type="ECO:0000313" key="3">
    <source>
        <dbReference type="Proteomes" id="UP000799767"/>
    </source>
</evidence>
<sequence length="162" mass="17532">MILETDPGRAIVSAQTPRASGVPHRLHPSKLGRHVSGPFSGRRRPAFGWLLAKYPLQGSGVDVASDYTASSPCASPHSVSRLDHSDDAFPRHENVHPGFLEQVCCVETNAISWTMLGCRLSPSSVTTPADPVRPAKLRERISTGSSLAQRSLYPPTCPRPQQ</sequence>
<gene>
    <name evidence="2" type="ORF">BDY17DRAFT_98919</name>
</gene>
<evidence type="ECO:0000256" key="1">
    <source>
        <dbReference type="SAM" id="MobiDB-lite"/>
    </source>
</evidence>
<reference evidence="2" key="1">
    <citation type="journal article" date="2020" name="Stud. Mycol.">
        <title>101 Dothideomycetes genomes: a test case for predicting lifestyles and emergence of pathogens.</title>
        <authorList>
            <person name="Haridas S."/>
            <person name="Albert R."/>
            <person name="Binder M."/>
            <person name="Bloem J."/>
            <person name="Labutti K."/>
            <person name="Salamov A."/>
            <person name="Andreopoulos B."/>
            <person name="Baker S."/>
            <person name="Barry K."/>
            <person name="Bills G."/>
            <person name="Bluhm B."/>
            <person name="Cannon C."/>
            <person name="Castanera R."/>
            <person name="Culley D."/>
            <person name="Daum C."/>
            <person name="Ezra D."/>
            <person name="Gonzalez J."/>
            <person name="Henrissat B."/>
            <person name="Kuo A."/>
            <person name="Liang C."/>
            <person name="Lipzen A."/>
            <person name="Lutzoni F."/>
            <person name="Magnuson J."/>
            <person name="Mondo S."/>
            <person name="Nolan M."/>
            <person name="Ohm R."/>
            <person name="Pangilinan J."/>
            <person name="Park H.-J."/>
            <person name="Ramirez L."/>
            <person name="Alfaro M."/>
            <person name="Sun H."/>
            <person name="Tritt A."/>
            <person name="Yoshinaga Y."/>
            <person name="Zwiers L.-H."/>
            <person name="Turgeon B."/>
            <person name="Goodwin S."/>
            <person name="Spatafora J."/>
            <person name="Crous P."/>
            <person name="Grigoriev I."/>
        </authorList>
    </citation>
    <scope>NUCLEOTIDE SEQUENCE</scope>
    <source>
        <strain evidence="2">CBS 113389</strain>
    </source>
</reference>
<dbReference type="EMBL" id="MU001633">
    <property type="protein sequence ID" value="KAF2485213.1"/>
    <property type="molecule type" value="Genomic_DNA"/>
</dbReference>
<dbReference type="RefSeq" id="XP_033591782.1">
    <property type="nucleotide sequence ID" value="XM_033738913.1"/>
</dbReference>
<protein>
    <submittedName>
        <fullName evidence="2">Uncharacterized protein</fullName>
    </submittedName>
</protein>
<organism evidence="2 3">
    <name type="scientific">Neohortaea acidophila</name>
    <dbReference type="NCBI Taxonomy" id="245834"/>
    <lineage>
        <taxon>Eukaryota</taxon>
        <taxon>Fungi</taxon>
        <taxon>Dikarya</taxon>
        <taxon>Ascomycota</taxon>
        <taxon>Pezizomycotina</taxon>
        <taxon>Dothideomycetes</taxon>
        <taxon>Dothideomycetidae</taxon>
        <taxon>Mycosphaerellales</taxon>
        <taxon>Teratosphaeriaceae</taxon>
        <taxon>Neohortaea</taxon>
    </lineage>
</organism>
<dbReference type="AlphaFoldDB" id="A0A6A6Q0K2"/>
<accession>A0A6A6Q0K2</accession>
<feature type="region of interest" description="Disordered" evidence="1">
    <location>
        <begin position="123"/>
        <end position="162"/>
    </location>
</feature>
<dbReference type="Proteomes" id="UP000799767">
    <property type="component" value="Unassembled WGS sequence"/>
</dbReference>
<proteinExistence type="predicted"/>